<proteinExistence type="predicted"/>
<organism evidence="2 3">
    <name type="scientific">Protopolystoma xenopodis</name>
    <dbReference type="NCBI Taxonomy" id="117903"/>
    <lineage>
        <taxon>Eukaryota</taxon>
        <taxon>Metazoa</taxon>
        <taxon>Spiralia</taxon>
        <taxon>Lophotrochozoa</taxon>
        <taxon>Platyhelminthes</taxon>
        <taxon>Monogenea</taxon>
        <taxon>Polyopisthocotylea</taxon>
        <taxon>Polystomatidea</taxon>
        <taxon>Polystomatidae</taxon>
        <taxon>Protopolystoma</taxon>
    </lineage>
</organism>
<evidence type="ECO:0000313" key="3">
    <source>
        <dbReference type="Proteomes" id="UP000784294"/>
    </source>
</evidence>
<comment type="caution">
    <text evidence="2">The sequence shown here is derived from an EMBL/GenBank/DDBJ whole genome shotgun (WGS) entry which is preliminary data.</text>
</comment>
<evidence type="ECO:0000313" key="2">
    <source>
        <dbReference type="EMBL" id="VEL11385.1"/>
    </source>
</evidence>
<sequence>MTKRRTNVQMGRKAHLHAKVGSRRDVGRTESVAAVFRRDGRTDGRHVNWPSVNGPSQQLKKPSPSCPLHRQCLALLVFTSSAPAPLPAFTPCPHPSPTLWRPTNRPLDARHCPLFSLAPGATRPEDQTHAHFSHTTIASLIMTHSEPSRPRSRSRVSRNGNNSLKNRYGRRFFDDSDFTRSHERLPMRSRADAIAAATPGQSHLPDSASPPVSRPDLWDSWSPVDSFRLLPLFLAGLSLTGCRRASRRRVMTRCRECTSAKGLPASGPRDKHRRLEETRLCNPEAQFSRSCRKVDNLAFRPLSLAVHHPSRLVSMPHPCANNHSPPEPASFRCSFQPRLDASVSSLPVSPVFCPQSLGRSWPGQVVDWSSRANKKTCRMDGPAIRAEGVKEVLPLRQPN</sequence>
<feature type="region of interest" description="Disordered" evidence="1">
    <location>
        <begin position="1"/>
        <end position="26"/>
    </location>
</feature>
<feature type="compositionally biased region" description="Basic residues" evidence="1">
    <location>
        <begin position="1"/>
        <end position="21"/>
    </location>
</feature>
<dbReference type="Proteomes" id="UP000784294">
    <property type="component" value="Unassembled WGS sequence"/>
</dbReference>
<keyword evidence="3" id="KW-1185">Reference proteome</keyword>
<protein>
    <submittedName>
        <fullName evidence="2">Uncharacterized protein</fullName>
    </submittedName>
</protein>
<name>A0A3S4ZH48_9PLAT</name>
<dbReference type="AlphaFoldDB" id="A0A3S4ZH48"/>
<reference evidence="2" key="1">
    <citation type="submission" date="2018-11" db="EMBL/GenBank/DDBJ databases">
        <authorList>
            <consortium name="Pathogen Informatics"/>
        </authorList>
    </citation>
    <scope>NUCLEOTIDE SEQUENCE</scope>
</reference>
<dbReference type="EMBL" id="CAAALY010011662">
    <property type="protein sequence ID" value="VEL11385.1"/>
    <property type="molecule type" value="Genomic_DNA"/>
</dbReference>
<gene>
    <name evidence="2" type="ORF">PXEA_LOCUS4825</name>
</gene>
<accession>A0A3S4ZH48</accession>
<evidence type="ECO:0000256" key="1">
    <source>
        <dbReference type="SAM" id="MobiDB-lite"/>
    </source>
</evidence>
<feature type="region of interest" description="Disordered" evidence="1">
    <location>
        <begin position="143"/>
        <end position="163"/>
    </location>
</feature>